<dbReference type="HOGENOM" id="CLU_041257_0_0_1"/>
<evidence type="ECO:0000256" key="6">
    <source>
        <dbReference type="ARBA" id="ARBA00022833"/>
    </source>
</evidence>
<dbReference type="GO" id="GO:0004222">
    <property type="term" value="F:metalloendopeptidase activity"/>
    <property type="evidence" value="ECO:0007669"/>
    <property type="project" value="InterPro"/>
</dbReference>
<dbReference type="SUPFAM" id="SSF55486">
    <property type="entry name" value="Metalloproteases ('zincins'), catalytic domain"/>
    <property type="match status" value="1"/>
</dbReference>
<dbReference type="CDD" id="cd11306">
    <property type="entry name" value="M35_peptidyl-Lys"/>
    <property type="match status" value="1"/>
</dbReference>
<name>A0A067LYM2_BOTB1</name>
<evidence type="ECO:0000256" key="4">
    <source>
        <dbReference type="ARBA" id="ARBA00022723"/>
    </source>
</evidence>
<protein>
    <recommendedName>
        <fullName evidence="9">Lysine-specific metallo-endopeptidase domain-containing protein</fullName>
    </recommendedName>
</protein>
<dbReference type="InterPro" id="IPR050414">
    <property type="entry name" value="Fungal_M35_metalloproteases"/>
</dbReference>
<dbReference type="Gene3D" id="2.60.40.2970">
    <property type="match status" value="1"/>
</dbReference>
<evidence type="ECO:0000256" key="3">
    <source>
        <dbReference type="ARBA" id="ARBA00022670"/>
    </source>
</evidence>
<dbReference type="InterPro" id="IPR024079">
    <property type="entry name" value="MetalloPept_cat_dom_sf"/>
</dbReference>
<dbReference type="PANTHER" id="PTHR37016">
    <property type="match status" value="1"/>
</dbReference>
<reference evidence="11" key="1">
    <citation type="journal article" date="2014" name="Proc. Natl. Acad. Sci. U.S.A.">
        <title>Extensive sampling of basidiomycete genomes demonstrates inadequacy of the white-rot/brown-rot paradigm for wood decay fungi.</title>
        <authorList>
            <person name="Riley R."/>
            <person name="Salamov A.A."/>
            <person name="Brown D.W."/>
            <person name="Nagy L.G."/>
            <person name="Floudas D."/>
            <person name="Held B.W."/>
            <person name="Levasseur A."/>
            <person name="Lombard V."/>
            <person name="Morin E."/>
            <person name="Otillar R."/>
            <person name="Lindquist E.A."/>
            <person name="Sun H."/>
            <person name="LaButti K.M."/>
            <person name="Schmutz J."/>
            <person name="Jabbour D."/>
            <person name="Luo H."/>
            <person name="Baker S.E."/>
            <person name="Pisabarro A.G."/>
            <person name="Walton J.D."/>
            <person name="Blanchette R.A."/>
            <person name="Henrissat B."/>
            <person name="Martin F."/>
            <person name="Cullen D."/>
            <person name="Hibbett D.S."/>
            <person name="Grigoriev I.V."/>
        </authorList>
    </citation>
    <scope>NUCLEOTIDE SEQUENCE [LARGE SCALE GENOMIC DNA]</scope>
    <source>
        <strain evidence="11">FD-172 SS1</strain>
    </source>
</reference>
<evidence type="ECO:0000256" key="8">
    <source>
        <dbReference type="SAM" id="SignalP"/>
    </source>
</evidence>
<dbReference type="EMBL" id="KL198089">
    <property type="protein sequence ID" value="KDQ08523.1"/>
    <property type="molecule type" value="Genomic_DNA"/>
</dbReference>
<dbReference type="SMART" id="SM01351">
    <property type="entry name" value="Aspzincin_M35"/>
    <property type="match status" value="1"/>
</dbReference>
<evidence type="ECO:0000313" key="11">
    <source>
        <dbReference type="Proteomes" id="UP000027195"/>
    </source>
</evidence>
<proteinExistence type="inferred from homology"/>
<feature type="chain" id="PRO_5001644231" description="Lysine-specific metallo-endopeptidase domain-containing protein" evidence="8">
    <location>
        <begin position="19"/>
        <end position="352"/>
    </location>
</feature>
<dbReference type="AlphaFoldDB" id="A0A067LYM2"/>
<evidence type="ECO:0000256" key="1">
    <source>
        <dbReference type="ARBA" id="ARBA00001947"/>
    </source>
</evidence>
<keyword evidence="7" id="KW-0482">Metalloprotease</keyword>
<feature type="domain" description="Lysine-specific metallo-endopeptidase" evidence="9">
    <location>
        <begin position="213"/>
        <end position="346"/>
    </location>
</feature>
<dbReference type="PANTHER" id="PTHR37016:SF3">
    <property type="entry name" value="NEUTRAL PROTEASE 2-RELATED"/>
    <property type="match status" value="1"/>
</dbReference>
<evidence type="ECO:0000256" key="2">
    <source>
        <dbReference type="ARBA" id="ARBA00010279"/>
    </source>
</evidence>
<dbReference type="OrthoDB" id="412874at2759"/>
<sequence length="352" mass="38182">MLACALALSLQLASLIAAAPSLSITVSSPEVTVNGVDNLHVTTTIHNTCDETLKLLNDPHSILTPDWETDVFRIVKSEGGLGPDFRGVATKWSPTLAVEVNSFTVILPGQSIALVHDLSRRYDFTKAGAGVFDFHARDTFIHIDEEGNHVPLKADPPAPASVAISGNLSPVRVSARSAKFTKRARFNGCTADQKFTIEEAIVAATESAAFAHNYLGNHRTAATPRYTTWFGGFTASRHTTVANHFNKISREGFARFTYDCGCPHKDVYAYVYPNKFGEIYLCPAFWNAPARGTDSKAGTLIHESSHFTMNGGTKDVAYGQPHCKSLAQSNPAQAVMNADSHEYFAENIPHLA</sequence>
<dbReference type="Proteomes" id="UP000027195">
    <property type="component" value="Unassembled WGS sequence"/>
</dbReference>
<dbReference type="Pfam" id="PF14521">
    <property type="entry name" value="Aspzincin_M35"/>
    <property type="match status" value="1"/>
</dbReference>
<keyword evidence="5" id="KW-0378">Hydrolase</keyword>
<evidence type="ECO:0000256" key="7">
    <source>
        <dbReference type="ARBA" id="ARBA00023049"/>
    </source>
</evidence>
<evidence type="ECO:0000256" key="5">
    <source>
        <dbReference type="ARBA" id="ARBA00022801"/>
    </source>
</evidence>
<keyword evidence="11" id="KW-1185">Reference proteome</keyword>
<comment type="cofactor">
    <cofactor evidence="1">
        <name>Zn(2+)</name>
        <dbReference type="ChEBI" id="CHEBI:29105"/>
    </cofactor>
</comment>
<evidence type="ECO:0000259" key="9">
    <source>
        <dbReference type="SMART" id="SM01351"/>
    </source>
</evidence>
<dbReference type="Gene3D" id="3.40.390.10">
    <property type="entry name" value="Collagenase (Catalytic Domain)"/>
    <property type="match status" value="1"/>
</dbReference>
<dbReference type="InterPro" id="IPR034115">
    <property type="entry name" value="M35_peptidyl-Lys"/>
</dbReference>
<accession>A0A067LYM2</accession>
<keyword evidence="3" id="KW-0645">Protease</keyword>
<dbReference type="InterPro" id="IPR029463">
    <property type="entry name" value="Lys_MEP"/>
</dbReference>
<dbReference type="GO" id="GO:0006508">
    <property type="term" value="P:proteolysis"/>
    <property type="evidence" value="ECO:0007669"/>
    <property type="project" value="UniProtKB-KW"/>
</dbReference>
<dbReference type="STRING" id="930990.A0A067LYM2"/>
<evidence type="ECO:0000313" key="10">
    <source>
        <dbReference type="EMBL" id="KDQ08523.1"/>
    </source>
</evidence>
<organism evidence="10 11">
    <name type="scientific">Botryobasidium botryosum (strain FD-172 SS1)</name>
    <dbReference type="NCBI Taxonomy" id="930990"/>
    <lineage>
        <taxon>Eukaryota</taxon>
        <taxon>Fungi</taxon>
        <taxon>Dikarya</taxon>
        <taxon>Basidiomycota</taxon>
        <taxon>Agaricomycotina</taxon>
        <taxon>Agaricomycetes</taxon>
        <taxon>Cantharellales</taxon>
        <taxon>Botryobasidiaceae</taxon>
        <taxon>Botryobasidium</taxon>
    </lineage>
</organism>
<keyword evidence="6" id="KW-0862">Zinc</keyword>
<dbReference type="InParanoid" id="A0A067LYM2"/>
<dbReference type="GO" id="GO:0046872">
    <property type="term" value="F:metal ion binding"/>
    <property type="evidence" value="ECO:0007669"/>
    <property type="project" value="UniProtKB-KW"/>
</dbReference>
<keyword evidence="4" id="KW-0479">Metal-binding</keyword>
<gene>
    <name evidence="10" type="ORF">BOTBODRAFT_191668</name>
</gene>
<comment type="similarity">
    <text evidence="2">Belongs to the peptidase M35 family.</text>
</comment>
<keyword evidence="8" id="KW-0732">Signal</keyword>
<feature type="signal peptide" evidence="8">
    <location>
        <begin position="1"/>
        <end position="18"/>
    </location>
</feature>